<dbReference type="InterPro" id="IPR036291">
    <property type="entry name" value="NAD(P)-bd_dom_sf"/>
</dbReference>
<dbReference type="InterPro" id="IPR050425">
    <property type="entry name" value="NAD(P)_dehydrat-like"/>
</dbReference>
<dbReference type="OMA" id="HTNSFAC"/>
<accession>A0A1G4MAP8</accession>
<dbReference type="Pfam" id="PF01370">
    <property type="entry name" value="Epimerase"/>
    <property type="match status" value="1"/>
</dbReference>
<reference evidence="4 5" key="1">
    <citation type="submission" date="2016-03" db="EMBL/GenBank/DDBJ databases">
        <authorList>
            <person name="Devillers H."/>
        </authorList>
    </citation>
    <scope>NUCLEOTIDE SEQUENCE [LARGE SCALE GENOMIC DNA]</scope>
    <source>
        <strain evidence="4">CBS 6772</strain>
    </source>
</reference>
<keyword evidence="5" id="KW-1185">Reference proteome</keyword>
<dbReference type="InterPro" id="IPR001509">
    <property type="entry name" value="Epimerase_deHydtase"/>
</dbReference>
<evidence type="ECO:0000313" key="4">
    <source>
        <dbReference type="EMBL" id="SCW00844.1"/>
    </source>
</evidence>
<dbReference type="CDD" id="cd05227">
    <property type="entry name" value="AR_SDR_e"/>
    <property type="match status" value="1"/>
</dbReference>
<evidence type="ECO:0000259" key="3">
    <source>
        <dbReference type="Pfam" id="PF01370"/>
    </source>
</evidence>
<feature type="domain" description="NAD-dependent epimerase/dehydratase" evidence="3">
    <location>
        <begin position="18"/>
        <end position="275"/>
    </location>
</feature>
<dbReference type="OrthoDB" id="2735536at2759"/>
<keyword evidence="1" id="KW-0560">Oxidoreductase</keyword>
<dbReference type="GO" id="GO:0016616">
    <property type="term" value="F:oxidoreductase activity, acting on the CH-OH group of donors, NAD or NADP as acceptor"/>
    <property type="evidence" value="ECO:0007669"/>
    <property type="project" value="TreeGrafter"/>
</dbReference>
<organism evidence="4 5">
    <name type="scientific">Lachancea fermentati</name>
    <name type="common">Zygosaccharomyces fermentati</name>
    <dbReference type="NCBI Taxonomy" id="4955"/>
    <lineage>
        <taxon>Eukaryota</taxon>
        <taxon>Fungi</taxon>
        <taxon>Dikarya</taxon>
        <taxon>Ascomycota</taxon>
        <taxon>Saccharomycotina</taxon>
        <taxon>Saccharomycetes</taxon>
        <taxon>Saccharomycetales</taxon>
        <taxon>Saccharomycetaceae</taxon>
        <taxon>Lachancea</taxon>
    </lineage>
</organism>
<dbReference type="STRING" id="4955.A0A1G4MAP8"/>
<proteinExistence type="inferred from homology"/>
<gene>
    <name evidence="4" type="ORF">LAFE_0C13256G</name>
</gene>
<protein>
    <submittedName>
        <fullName evidence="4">LAFE_0C13256g1_1</fullName>
    </submittedName>
</protein>
<sequence length="362" mass="39679">MIKKFIELKELDFENSTILVTGASGFIGSHVIKELLNQSFKVKAVVRSEKKKHLLASVFSEYKELLSFAIVEDICSFSELQLAMIDVAGILHLASPYTYSVVNFVDELLKPALEGTTTIMRAAASMPNNQIKRIVITSSFAAMFDASKGPQPGVVITESDFSPLRWEDGASTEDPAIAYRASKIVAELAAWEFLEKQKPSFDIAVICPPMVFGPLVAGAMIENNLANLNFSNNIIWEIASRSIDDVVPPTKGPVWVDVRDLAKAHVNALVKSDASNQRFLVSAGDFDNQQIADILRASISKEYTALNIPIGEVGKRLTGTHLTTDSSKAVKVLGITFTNFERTVTDLVNQLLEIQASKQINQ</sequence>
<evidence type="ECO:0000256" key="1">
    <source>
        <dbReference type="ARBA" id="ARBA00023002"/>
    </source>
</evidence>
<dbReference type="PANTHER" id="PTHR10366:SF579">
    <property type="entry name" value="3-BETA HYDROXYSTEROID DEHYDROGENASE_ISOMERASE FAMILY PROTEIN (AFU_ORTHOLOGUE AFUA_3G02250)"/>
    <property type="match status" value="1"/>
</dbReference>
<dbReference type="SUPFAM" id="SSF51735">
    <property type="entry name" value="NAD(P)-binding Rossmann-fold domains"/>
    <property type="match status" value="1"/>
</dbReference>
<name>A0A1G4MAP8_LACFM</name>
<dbReference type="Proteomes" id="UP000190831">
    <property type="component" value="Chromosome C"/>
</dbReference>
<evidence type="ECO:0000313" key="5">
    <source>
        <dbReference type="Proteomes" id="UP000190831"/>
    </source>
</evidence>
<dbReference type="Gene3D" id="3.40.50.720">
    <property type="entry name" value="NAD(P)-binding Rossmann-like Domain"/>
    <property type="match status" value="1"/>
</dbReference>
<dbReference type="PANTHER" id="PTHR10366">
    <property type="entry name" value="NAD DEPENDENT EPIMERASE/DEHYDRATASE"/>
    <property type="match status" value="1"/>
</dbReference>
<dbReference type="AlphaFoldDB" id="A0A1G4MAP8"/>
<evidence type="ECO:0000256" key="2">
    <source>
        <dbReference type="ARBA" id="ARBA00023445"/>
    </source>
</evidence>
<dbReference type="EMBL" id="LT598485">
    <property type="protein sequence ID" value="SCW00844.1"/>
    <property type="molecule type" value="Genomic_DNA"/>
</dbReference>
<comment type="similarity">
    <text evidence="2">Belongs to the NAD(P)-dependent epimerase/dehydratase family. Dihydroflavonol-4-reductase subfamily.</text>
</comment>